<organism evidence="2 3">
    <name type="scientific">Plantactinospora mayteni</name>
    <dbReference type="NCBI Taxonomy" id="566021"/>
    <lineage>
        <taxon>Bacteria</taxon>
        <taxon>Bacillati</taxon>
        <taxon>Actinomycetota</taxon>
        <taxon>Actinomycetes</taxon>
        <taxon>Micromonosporales</taxon>
        <taxon>Micromonosporaceae</taxon>
        <taxon>Plantactinospora</taxon>
    </lineage>
</organism>
<feature type="region of interest" description="Disordered" evidence="1">
    <location>
        <begin position="138"/>
        <end position="222"/>
    </location>
</feature>
<protein>
    <recommendedName>
        <fullName evidence="4">HTH cro/C1-type domain-containing protein</fullName>
    </recommendedName>
</protein>
<gene>
    <name evidence="2" type="ORF">Pma05_78280</name>
</gene>
<dbReference type="CDD" id="cd00093">
    <property type="entry name" value="HTH_XRE"/>
    <property type="match status" value="1"/>
</dbReference>
<comment type="caution">
    <text evidence="2">The sequence shown here is derived from an EMBL/GenBank/DDBJ whole genome shotgun (WGS) entry which is preliminary data.</text>
</comment>
<sequence length="501" mass="49454">MARQERPVDPAAGPLQAFAYDLRMLRAEAGNPTYRVLARTAGYSATTLSEAAGGARMPSLEVVLAYVGACHGDLDDWRQRWYRTTAELGSTGEAGLGLTGEAGLSSGGAPGLGSGGVAGLSSTGVAGLSLGGEAGLSSGGVAAPTGDPGPAGESGPADGPTVAAGWATSPVVAGPGSGTHVGAATPGTPVEPGRHGTPAPEPNGERSSPSGTGPTEGRPRRRRTVAVGVAVAATLLVAVVAAKTVSSDPPVEDTAFETPAGAGQSAGGVPGCPEVPGDALFTGTTYGSGAHVRDGATRDNTILHTVPPDCTVGFTGYCIGEKIYDNTAGTPDVRWFTVAGGGVVASGIIHGNPPRDLPAAECPGGRPAPSGLTFATTAQQARRAGVDLHATGTELDVVGFAVSTGADPATPGARTWRQLALVEVRDRAVGARHRLDTVPAPVGGAPVVLVAAACLGGDSPTGLVEARQFSAETPGRSTAVTLDPPQQVAAGASACRYPGRG</sequence>
<name>A0ABQ4F2W1_9ACTN</name>
<dbReference type="InterPro" id="IPR010982">
    <property type="entry name" value="Lambda_DNA-bd_dom_sf"/>
</dbReference>
<dbReference type="Proteomes" id="UP000621500">
    <property type="component" value="Unassembled WGS sequence"/>
</dbReference>
<keyword evidence="3" id="KW-1185">Reference proteome</keyword>
<evidence type="ECO:0008006" key="4">
    <source>
        <dbReference type="Google" id="ProtNLM"/>
    </source>
</evidence>
<evidence type="ECO:0000313" key="3">
    <source>
        <dbReference type="Proteomes" id="UP000621500"/>
    </source>
</evidence>
<feature type="region of interest" description="Disordered" evidence="1">
    <location>
        <begin position="246"/>
        <end position="276"/>
    </location>
</feature>
<dbReference type="RefSeq" id="WP_203862535.1">
    <property type="nucleotide sequence ID" value="NZ_BAAAZQ010000037.1"/>
</dbReference>
<accession>A0ABQ4F2W1</accession>
<dbReference type="InterPro" id="IPR001387">
    <property type="entry name" value="Cro/C1-type_HTH"/>
</dbReference>
<proteinExistence type="predicted"/>
<evidence type="ECO:0000256" key="1">
    <source>
        <dbReference type="SAM" id="MobiDB-lite"/>
    </source>
</evidence>
<evidence type="ECO:0000313" key="2">
    <source>
        <dbReference type="EMBL" id="GIH01256.1"/>
    </source>
</evidence>
<dbReference type="EMBL" id="BONX01000066">
    <property type="protein sequence ID" value="GIH01256.1"/>
    <property type="molecule type" value="Genomic_DNA"/>
</dbReference>
<dbReference type="SUPFAM" id="SSF47413">
    <property type="entry name" value="lambda repressor-like DNA-binding domains"/>
    <property type="match status" value="1"/>
</dbReference>
<reference evidence="2 3" key="1">
    <citation type="submission" date="2021-01" db="EMBL/GenBank/DDBJ databases">
        <title>Whole genome shotgun sequence of Plantactinospora mayteni NBRC 109088.</title>
        <authorList>
            <person name="Komaki H."/>
            <person name="Tamura T."/>
        </authorList>
    </citation>
    <scope>NUCLEOTIDE SEQUENCE [LARGE SCALE GENOMIC DNA]</scope>
    <source>
        <strain evidence="2 3">NBRC 109088</strain>
    </source>
</reference>